<evidence type="ECO:0000313" key="2">
    <source>
        <dbReference type="EMBL" id="KAJ1166431.1"/>
    </source>
</evidence>
<accession>A0AAV7SQY0</accession>
<proteinExistence type="predicted"/>
<comment type="caution">
    <text evidence="2">The sequence shown here is derived from an EMBL/GenBank/DDBJ whole genome shotgun (WGS) entry which is preliminary data.</text>
</comment>
<dbReference type="Proteomes" id="UP001066276">
    <property type="component" value="Chromosome 4_2"/>
</dbReference>
<name>A0AAV7SQY0_PLEWA</name>
<evidence type="ECO:0000256" key="1">
    <source>
        <dbReference type="SAM" id="MobiDB-lite"/>
    </source>
</evidence>
<dbReference type="EMBL" id="JANPWB010000008">
    <property type="protein sequence ID" value="KAJ1166431.1"/>
    <property type="molecule type" value="Genomic_DNA"/>
</dbReference>
<sequence>MRRDATRELTLHQAGRKTFPNGKNARAHTWASKEDSVLRHERALVVLLLKEIASPGKVIVGNATKLV</sequence>
<feature type="compositionally biased region" description="Basic and acidic residues" evidence="1">
    <location>
        <begin position="1"/>
        <end position="10"/>
    </location>
</feature>
<organism evidence="2 3">
    <name type="scientific">Pleurodeles waltl</name>
    <name type="common">Iberian ribbed newt</name>
    <dbReference type="NCBI Taxonomy" id="8319"/>
    <lineage>
        <taxon>Eukaryota</taxon>
        <taxon>Metazoa</taxon>
        <taxon>Chordata</taxon>
        <taxon>Craniata</taxon>
        <taxon>Vertebrata</taxon>
        <taxon>Euteleostomi</taxon>
        <taxon>Amphibia</taxon>
        <taxon>Batrachia</taxon>
        <taxon>Caudata</taxon>
        <taxon>Salamandroidea</taxon>
        <taxon>Salamandridae</taxon>
        <taxon>Pleurodelinae</taxon>
        <taxon>Pleurodeles</taxon>
    </lineage>
</organism>
<feature type="region of interest" description="Disordered" evidence="1">
    <location>
        <begin position="1"/>
        <end position="31"/>
    </location>
</feature>
<protein>
    <submittedName>
        <fullName evidence="2">Uncharacterized protein</fullName>
    </submittedName>
</protein>
<gene>
    <name evidence="2" type="ORF">NDU88_006835</name>
</gene>
<keyword evidence="3" id="KW-1185">Reference proteome</keyword>
<reference evidence="2" key="1">
    <citation type="journal article" date="2022" name="bioRxiv">
        <title>Sequencing and chromosome-scale assembly of the giantPleurodeles waltlgenome.</title>
        <authorList>
            <person name="Brown T."/>
            <person name="Elewa A."/>
            <person name="Iarovenko S."/>
            <person name="Subramanian E."/>
            <person name="Araus A.J."/>
            <person name="Petzold A."/>
            <person name="Susuki M."/>
            <person name="Suzuki K.-i.T."/>
            <person name="Hayashi T."/>
            <person name="Toyoda A."/>
            <person name="Oliveira C."/>
            <person name="Osipova E."/>
            <person name="Leigh N.D."/>
            <person name="Simon A."/>
            <person name="Yun M.H."/>
        </authorList>
    </citation>
    <scope>NUCLEOTIDE SEQUENCE</scope>
    <source>
        <strain evidence="2">20211129_DDA</strain>
        <tissue evidence="2">Liver</tissue>
    </source>
</reference>
<evidence type="ECO:0000313" key="3">
    <source>
        <dbReference type="Proteomes" id="UP001066276"/>
    </source>
</evidence>
<dbReference type="AlphaFoldDB" id="A0AAV7SQY0"/>